<reference evidence="2" key="1">
    <citation type="submission" date="2022-11" db="EMBL/GenBank/DDBJ databases">
        <title>Dyadobacter pollutisoli sp. nov., isolated from plastic dumped soil.</title>
        <authorList>
            <person name="Kim J.M."/>
            <person name="Kim K.R."/>
            <person name="Lee J.K."/>
            <person name="Hao L."/>
            <person name="Jeon C.O."/>
        </authorList>
    </citation>
    <scope>NUCLEOTIDE SEQUENCE</scope>
    <source>
        <strain evidence="2">U1</strain>
    </source>
</reference>
<gene>
    <name evidence="2" type="ORF">ON006_04605</name>
</gene>
<keyword evidence="3" id="KW-1185">Reference proteome</keyword>
<evidence type="ECO:0000259" key="1">
    <source>
        <dbReference type="Pfam" id="PF08241"/>
    </source>
</evidence>
<dbReference type="Pfam" id="PF08241">
    <property type="entry name" value="Methyltransf_11"/>
    <property type="match status" value="1"/>
</dbReference>
<dbReference type="CDD" id="cd02440">
    <property type="entry name" value="AdoMet_MTases"/>
    <property type="match status" value="1"/>
</dbReference>
<dbReference type="RefSeq" id="WP_244825046.1">
    <property type="nucleotide sequence ID" value="NZ_CP112998.1"/>
</dbReference>
<keyword evidence="2" id="KW-0489">Methyltransferase</keyword>
<protein>
    <submittedName>
        <fullName evidence="2">Class I SAM-dependent methyltransferase</fullName>
    </submittedName>
</protein>
<accession>A0A9E8NES3</accession>
<organism evidence="2 3">
    <name type="scientific">Dyadobacter pollutisoli</name>
    <dbReference type="NCBI Taxonomy" id="2910158"/>
    <lineage>
        <taxon>Bacteria</taxon>
        <taxon>Pseudomonadati</taxon>
        <taxon>Bacteroidota</taxon>
        <taxon>Cytophagia</taxon>
        <taxon>Cytophagales</taxon>
        <taxon>Spirosomataceae</taxon>
        <taxon>Dyadobacter</taxon>
    </lineage>
</organism>
<dbReference type="EMBL" id="CP112998">
    <property type="protein sequence ID" value="WAC13241.1"/>
    <property type="molecule type" value="Genomic_DNA"/>
</dbReference>
<evidence type="ECO:0000313" key="2">
    <source>
        <dbReference type="EMBL" id="WAC13241.1"/>
    </source>
</evidence>
<proteinExistence type="predicted"/>
<dbReference type="InterPro" id="IPR029063">
    <property type="entry name" value="SAM-dependent_MTases_sf"/>
</dbReference>
<feature type="domain" description="Methyltransferase type 11" evidence="1">
    <location>
        <begin position="47"/>
        <end position="136"/>
    </location>
</feature>
<evidence type="ECO:0000313" key="3">
    <source>
        <dbReference type="Proteomes" id="UP001164653"/>
    </source>
</evidence>
<keyword evidence="2" id="KW-0808">Transferase</keyword>
<dbReference type="GO" id="GO:0008757">
    <property type="term" value="F:S-adenosylmethionine-dependent methyltransferase activity"/>
    <property type="evidence" value="ECO:0007669"/>
    <property type="project" value="InterPro"/>
</dbReference>
<dbReference type="AlphaFoldDB" id="A0A9E8NES3"/>
<dbReference type="Gene3D" id="3.40.50.150">
    <property type="entry name" value="Vaccinia Virus protein VP39"/>
    <property type="match status" value="1"/>
</dbReference>
<dbReference type="Proteomes" id="UP001164653">
    <property type="component" value="Chromosome"/>
</dbReference>
<sequence>MQISDNVKDSYSSQYDESSVAWRNTGAKYKALNIVELTKNISFKNVLEVGAGEGSILSWLSQWDFCPDMNCVEISESGIGLIKSKNIKSLNDILLFDGYKIPYPDDHFDLVICSHVMEHVEHERLLLREIKRVSKNQIFEVPIDFSFYVDKKLKHFLSYGHINIYTPSLFRFLLRSENLEVKKDICHLYHEEVIRPLFKNNPKGLFVTKLKFAILRFFPYLLGIKPSSYAVLTSKTEKDLSIF</sequence>
<dbReference type="InterPro" id="IPR013216">
    <property type="entry name" value="Methyltransf_11"/>
</dbReference>
<dbReference type="SUPFAM" id="SSF53335">
    <property type="entry name" value="S-adenosyl-L-methionine-dependent methyltransferases"/>
    <property type="match status" value="1"/>
</dbReference>
<name>A0A9E8NES3_9BACT</name>
<dbReference type="KEGG" id="dpf:ON006_04605"/>
<dbReference type="GO" id="GO:0032259">
    <property type="term" value="P:methylation"/>
    <property type="evidence" value="ECO:0007669"/>
    <property type="project" value="UniProtKB-KW"/>
</dbReference>